<dbReference type="AlphaFoldDB" id="A0A8J2WET3"/>
<keyword evidence="1" id="KW-0732">Signal</keyword>
<reference evidence="2" key="1">
    <citation type="submission" date="2021-09" db="EMBL/GenBank/DDBJ databases">
        <authorList>
            <person name="Martin H S."/>
        </authorList>
    </citation>
    <scope>NUCLEOTIDE SEQUENCE</scope>
</reference>
<organism evidence="2 3">
    <name type="scientific">Danaus chrysippus</name>
    <name type="common">African queen</name>
    <dbReference type="NCBI Taxonomy" id="151541"/>
    <lineage>
        <taxon>Eukaryota</taxon>
        <taxon>Metazoa</taxon>
        <taxon>Ecdysozoa</taxon>
        <taxon>Arthropoda</taxon>
        <taxon>Hexapoda</taxon>
        <taxon>Insecta</taxon>
        <taxon>Pterygota</taxon>
        <taxon>Neoptera</taxon>
        <taxon>Endopterygota</taxon>
        <taxon>Lepidoptera</taxon>
        <taxon>Glossata</taxon>
        <taxon>Ditrysia</taxon>
        <taxon>Papilionoidea</taxon>
        <taxon>Nymphalidae</taxon>
        <taxon>Danainae</taxon>
        <taxon>Danaini</taxon>
        <taxon>Danaina</taxon>
        <taxon>Danaus</taxon>
        <taxon>Anosia</taxon>
    </lineage>
</organism>
<dbReference type="EMBL" id="CAKASE010000082">
    <property type="protein sequence ID" value="CAG9584759.1"/>
    <property type="molecule type" value="Genomic_DNA"/>
</dbReference>
<feature type="chain" id="PRO_5035275328" evidence="1">
    <location>
        <begin position="16"/>
        <end position="288"/>
    </location>
</feature>
<gene>
    <name evidence="2" type="ORF">DCHRY22_LOCUS15290</name>
</gene>
<comment type="caution">
    <text evidence="2">The sequence shown here is derived from an EMBL/GenBank/DDBJ whole genome shotgun (WGS) entry which is preliminary data.</text>
</comment>
<evidence type="ECO:0000256" key="1">
    <source>
        <dbReference type="SAM" id="SignalP"/>
    </source>
</evidence>
<sequence>MRVLLILLYLKSCVTFDIPQNNCKTDLSIDNDHYNVTESYDLGNSFPSDAHYDTNGDLFFVESGRNLEGYYFNIKTIKANTTSAQEISGLPQGESYSVAVDKKNEKVYFGTSRGIFLYKHTTNEATLVSDPDLRLNMLFIDKDGNKYITDSPDGVEELYLLAENKKIRFSTFEDLNEMAVDGRNNFYFIREEKLFVLKSNLSKPLFIGDVSYEGYAQISFYRNVVYIASETLSYIHENDSGPLKLVKNIPGKVTAIAFDKTGNFVLGTNGKFLKYTKIDNNDCYHRRN</sequence>
<protein>
    <submittedName>
        <fullName evidence="2">(African queen) hypothetical protein</fullName>
    </submittedName>
</protein>
<keyword evidence="3" id="KW-1185">Reference proteome</keyword>
<dbReference type="Gene3D" id="2.130.10.10">
    <property type="entry name" value="YVTN repeat-like/Quinoprotein amine dehydrogenase"/>
    <property type="match status" value="1"/>
</dbReference>
<dbReference type="OrthoDB" id="7389895at2759"/>
<dbReference type="SUPFAM" id="SSF101898">
    <property type="entry name" value="NHL repeat"/>
    <property type="match status" value="1"/>
</dbReference>
<feature type="signal peptide" evidence="1">
    <location>
        <begin position="1"/>
        <end position="15"/>
    </location>
</feature>
<accession>A0A8J2WET3</accession>
<proteinExistence type="predicted"/>
<dbReference type="InterPro" id="IPR015943">
    <property type="entry name" value="WD40/YVTN_repeat-like_dom_sf"/>
</dbReference>
<name>A0A8J2WET3_9NEOP</name>
<evidence type="ECO:0000313" key="3">
    <source>
        <dbReference type="Proteomes" id="UP000789524"/>
    </source>
</evidence>
<evidence type="ECO:0000313" key="2">
    <source>
        <dbReference type="EMBL" id="CAG9584759.1"/>
    </source>
</evidence>
<dbReference type="Proteomes" id="UP000789524">
    <property type="component" value="Unassembled WGS sequence"/>
</dbReference>